<comment type="subcellular location">
    <subcellularLocation>
        <location evidence="1">Cytoplasm</location>
    </subcellularLocation>
</comment>
<evidence type="ECO:0000256" key="1">
    <source>
        <dbReference type="ARBA" id="ARBA00004496"/>
    </source>
</evidence>
<dbReference type="EMBL" id="JBAKAR010000005">
    <property type="protein sequence ID" value="MEL0613088.1"/>
    <property type="molecule type" value="Genomic_DNA"/>
</dbReference>
<dbReference type="Gene3D" id="2.60.40.10">
    <property type="entry name" value="Immunoglobulins"/>
    <property type="match status" value="1"/>
</dbReference>
<dbReference type="SUPFAM" id="SSF81296">
    <property type="entry name" value="E set domains"/>
    <property type="match status" value="1"/>
</dbReference>
<dbReference type="GO" id="GO:0016787">
    <property type="term" value="F:hydrolase activity"/>
    <property type="evidence" value="ECO:0007669"/>
    <property type="project" value="UniProtKB-KW"/>
</dbReference>
<name>A0ABU9G3K4_9GAMM</name>
<dbReference type="InterPro" id="IPR014756">
    <property type="entry name" value="Ig_E-set"/>
</dbReference>
<dbReference type="Proteomes" id="UP001379949">
    <property type="component" value="Unassembled WGS sequence"/>
</dbReference>
<organism evidence="6 7">
    <name type="scientific">Marinomonas arenicola</name>
    <dbReference type="NCBI Taxonomy" id="569601"/>
    <lineage>
        <taxon>Bacteria</taxon>
        <taxon>Pseudomonadati</taxon>
        <taxon>Pseudomonadota</taxon>
        <taxon>Gammaproteobacteria</taxon>
        <taxon>Oceanospirillales</taxon>
        <taxon>Oceanospirillaceae</taxon>
        <taxon>Marinomonas</taxon>
    </lineage>
</organism>
<keyword evidence="2" id="KW-0963">Cytoplasm</keyword>
<dbReference type="InterPro" id="IPR013783">
    <property type="entry name" value="Ig-like_fold"/>
</dbReference>
<dbReference type="NCBIfam" id="NF007758">
    <property type="entry name" value="PRK10439.1"/>
    <property type="match status" value="1"/>
</dbReference>
<accession>A0ABU9G3K4</accession>
<evidence type="ECO:0000256" key="3">
    <source>
        <dbReference type="ARBA" id="ARBA00022801"/>
    </source>
</evidence>
<evidence type="ECO:0000313" key="7">
    <source>
        <dbReference type="Proteomes" id="UP001379949"/>
    </source>
</evidence>
<dbReference type="InterPro" id="IPR000801">
    <property type="entry name" value="Esterase-like"/>
</dbReference>
<dbReference type="PANTHER" id="PTHR48098:SF3">
    <property type="entry name" value="IRON(III) ENTEROBACTIN ESTERASE"/>
    <property type="match status" value="1"/>
</dbReference>
<dbReference type="Pfam" id="PF11806">
    <property type="entry name" value="Enterochelin_N"/>
    <property type="match status" value="1"/>
</dbReference>
<proteinExistence type="inferred from homology"/>
<comment type="caution">
    <text evidence="6">The sequence shown here is derived from an EMBL/GenBank/DDBJ whole genome shotgun (WGS) entry which is preliminary data.</text>
</comment>
<feature type="domain" description="Enterochelin esterase N-terminal" evidence="5">
    <location>
        <begin position="41"/>
        <end position="169"/>
    </location>
</feature>
<reference evidence="6 7" key="1">
    <citation type="submission" date="2024-02" db="EMBL/GenBank/DDBJ databases">
        <title>Bacteria isolated from the canopy kelp, Nereocystis luetkeana.</title>
        <authorList>
            <person name="Pfister C.A."/>
            <person name="Younker I.T."/>
            <person name="Light S.H."/>
        </authorList>
    </citation>
    <scope>NUCLEOTIDE SEQUENCE [LARGE SCALE GENOMIC DNA]</scope>
    <source>
        <strain evidence="6 7">TI.4.07</strain>
    </source>
</reference>
<evidence type="ECO:0000256" key="4">
    <source>
        <dbReference type="ARBA" id="ARBA00024201"/>
    </source>
</evidence>
<gene>
    <name evidence="6" type="primary">fes</name>
    <name evidence="6" type="ORF">V6242_08010</name>
</gene>
<dbReference type="PANTHER" id="PTHR48098">
    <property type="entry name" value="ENTEROCHELIN ESTERASE-RELATED"/>
    <property type="match status" value="1"/>
</dbReference>
<dbReference type="InterPro" id="IPR029058">
    <property type="entry name" value="AB_hydrolase_fold"/>
</dbReference>
<sequence length="429" mass="48151">MTLLRQLNGEESLIGSPPWWEKLALQNLPLITYLNDQFCSVLFLWRDPEGDENHSNTASVLLSVNSVTNHHSWEPKCLERVAGTDVWVGQLEISATWRGSYSFLPLTADQLPGRVKAAGNDSRESQRHWWIDVVQGQVHDPLNPLPVQFSGWGMSSSLHLPNAPIELGWSEWEKGQLRSIEQSQITLIDWQSQTLSNQRRCGVFSTSSGKAPLVVLLDGQKWGAKSGTLSVLQYLTDTKKIAPAHYLLLPSVDSQTRWKELSCHRPFWQALINELLPSVKKRLQAVDRGVTEYVVAGQSLGGLSALYAGLYFADYFSKIISLSGSFWWPEQNRMRSPKESSEECEALNQPPTNSLADLILKDHLEVAKLQLYQTVGLGEKDMCLYNDQTFQAIKEKGGLASYKKVSGGHDWLSWRSGLMNGLIYLIPGE</sequence>
<dbReference type="InterPro" id="IPR021764">
    <property type="entry name" value="Enterochelin_esterase_N"/>
</dbReference>
<dbReference type="Pfam" id="PF00756">
    <property type="entry name" value="Esterase"/>
    <property type="match status" value="1"/>
</dbReference>
<dbReference type="SUPFAM" id="SSF53474">
    <property type="entry name" value="alpha/beta-Hydrolases"/>
    <property type="match status" value="1"/>
</dbReference>
<keyword evidence="7" id="KW-1185">Reference proteome</keyword>
<dbReference type="EC" id="3.1.1.-" evidence="6"/>
<evidence type="ECO:0000259" key="5">
    <source>
        <dbReference type="Pfam" id="PF11806"/>
    </source>
</evidence>
<evidence type="ECO:0000313" key="6">
    <source>
        <dbReference type="EMBL" id="MEL0613088.1"/>
    </source>
</evidence>
<comment type="similarity">
    <text evidence="4">Belongs to the Fes family.</text>
</comment>
<evidence type="ECO:0000256" key="2">
    <source>
        <dbReference type="ARBA" id="ARBA00022490"/>
    </source>
</evidence>
<dbReference type="Gene3D" id="3.40.50.1820">
    <property type="entry name" value="alpha/beta hydrolase"/>
    <property type="match status" value="1"/>
</dbReference>
<dbReference type="InterPro" id="IPR050583">
    <property type="entry name" value="Mycobacterial_A85_antigen"/>
</dbReference>
<protein>
    <submittedName>
        <fullName evidence="6">Enterochelin esterase</fullName>
        <ecNumber evidence="6">3.1.1.-</ecNumber>
    </submittedName>
</protein>
<dbReference type="RefSeq" id="WP_341566909.1">
    <property type="nucleotide sequence ID" value="NZ_JBAKAR010000005.1"/>
</dbReference>
<keyword evidence="3 6" id="KW-0378">Hydrolase</keyword>